<evidence type="ECO:0000313" key="4">
    <source>
        <dbReference type="Proteomes" id="UP000233837"/>
    </source>
</evidence>
<keyword evidence="1" id="KW-0732">Signal</keyword>
<feature type="domain" description="RNase H type-1" evidence="2">
    <location>
        <begin position="134"/>
        <end position="251"/>
    </location>
</feature>
<dbReference type="InterPro" id="IPR002156">
    <property type="entry name" value="RNaseH_domain"/>
</dbReference>
<dbReference type="InterPro" id="IPR053151">
    <property type="entry name" value="RNase_H-like"/>
</dbReference>
<dbReference type="Gene3D" id="3.30.420.10">
    <property type="entry name" value="Ribonuclease H-like superfamily/Ribonuclease H"/>
    <property type="match status" value="1"/>
</dbReference>
<dbReference type="EMBL" id="KZ504290">
    <property type="protein sequence ID" value="PKU62688.1"/>
    <property type="molecule type" value="Genomic_DNA"/>
</dbReference>
<sequence length="287" mass="32409">MARLLLKCGFTLTTCLNILSTTHYNSITCLLKDWLIPTKGHIRNIIPVIICWYLWDSRNASKHDNMVMNVLNVIAKVKNKILQLYGANLIKVESFKNCIHVANEFGLNLNLHPTTRKDKLIHWRLPVVGCFKLNTDGSYNKVNARCGGIIRDYSGKVVEAFAGPSSGINAIQAEVDSLLYGVQLCLTLGLYNIWVEVDAMLLIHYIEGKTSLNPSNFYKIRDIKHCLSLISYYISHIMREGNAVADGLAKLGCSLTGFFDFNDHSLPREIKGLIKLDQLGLPYIRFY</sequence>
<evidence type="ECO:0000313" key="3">
    <source>
        <dbReference type="EMBL" id="PKU62688.1"/>
    </source>
</evidence>
<reference evidence="3 4" key="2">
    <citation type="journal article" date="2017" name="Nature">
        <title>The Apostasia genome and the evolution of orchids.</title>
        <authorList>
            <person name="Zhang G.Q."/>
            <person name="Liu K.W."/>
            <person name="Li Z."/>
            <person name="Lohaus R."/>
            <person name="Hsiao Y.Y."/>
            <person name="Niu S.C."/>
            <person name="Wang J.Y."/>
            <person name="Lin Y.C."/>
            <person name="Xu Q."/>
            <person name="Chen L.J."/>
            <person name="Yoshida K."/>
            <person name="Fujiwara S."/>
            <person name="Wang Z.W."/>
            <person name="Zhang Y.Q."/>
            <person name="Mitsuda N."/>
            <person name="Wang M."/>
            <person name="Liu G.H."/>
            <person name="Pecoraro L."/>
            <person name="Huang H.X."/>
            <person name="Xiao X.J."/>
            <person name="Lin M."/>
            <person name="Wu X.Y."/>
            <person name="Wu W.L."/>
            <person name="Chen Y.Y."/>
            <person name="Chang S.B."/>
            <person name="Sakamoto S."/>
            <person name="Ohme-Takagi M."/>
            <person name="Yagi M."/>
            <person name="Zeng S.J."/>
            <person name="Shen C.Y."/>
            <person name="Yeh C.M."/>
            <person name="Luo Y.B."/>
            <person name="Tsai W.C."/>
            <person name="Van de Peer Y."/>
            <person name="Liu Z.J."/>
        </authorList>
    </citation>
    <scope>NUCLEOTIDE SEQUENCE [LARGE SCALE GENOMIC DNA]</scope>
    <source>
        <tissue evidence="3">The whole plant</tissue>
    </source>
</reference>
<gene>
    <name evidence="3" type="ORF">MA16_Dca028572</name>
</gene>
<proteinExistence type="predicted"/>
<dbReference type="Proteomes" id="UP000233837">
    <property type="component" value="Unassembled WGS sequence"/>
</dbReference>
<dbReference type="AlphaFoldDB" id="A0A2I0VGY6"/>
<dbReference type="PANTHER" id="PTHR47723:SF19">
    <property type="entry name" value="POLYNUCLEOTIDYL TRANSFERASE, RIBONUCLEASE H-LIKE SUPERFAMILY PROTEIN"/>
    <property type="match status" value="1"/>
</dbReference>
<dbReference type="Pfam" id="PF13456">
    <property type="entry name" value="RVT_3"/>
    <property type="match status" value="1"/>
</dbReference>
<reference evidence="3 4" key="1">
    <citation type="journal article" date="2016" name="Sci. Rep.">
        <title>The Dendrobium catenatum Lindl. genome sequence provides insights into polysaccharide synthase, floral development and adaptive evolution.</title>
        <authorList>
            <person name="Zhang G.Q."/>
            <person name="Xu Q."/>
            <person name="Bian C."/>
            <person name="Tsai W.C."/>
            <person name="Yeh C.M."/>
            <person name="Liu K.W."/>
            <person name="Yoshida K."/>
            <person name="Zhang L.S."/>
            <person name="Chang S.B."/>
            <person name="Chen F."/>
            <person name="Shi Y."/>
            <person name="Su Y.Y."/>
            <person name="Zhang Y.Q."/>
            <person name="Chen L.J."/>
            <person name="Yin Y."/>
            <person name="Lin M."/>
            <person name="Huang H."/>
            <person name="Deng H."/>
            <person name="Wang Z.W."/>
            <person name="Zhu S.L."/>
            <person name="Zhao X."/>
            <person name="Deng C."/>
            <person name="Niu S.C."/>
            <person name="Huang J."/>
            <person name="Wang M."/>
            <person name="Liu G.H."/>
            <person name="Yang H.J."/>
            <person name="Xiao X.J."/>
            <person name="Hsiao Y.Y."/>
            <person name="Wu W.L."/>
            <person name="Chen Y.Y."/>
            <person name="Mitsuda N."/>
            <person name="Ohme-Takagi M."/>
            <person name="Luo Y.B."/>
            <person name="Van de Peer Y."/>
            <person name="Liu Z.J."/>
        </authorList>
    </citation>
    <scope>NUCLEOTIDE SEQUENCE [LARGE SCALE GENOMIC DNA]</scope>
    <source>
        <tissue evidence="3">The whole plant</tissue>
    </source>
</reference>
<dbReference type="PANTHER" id="PTHR47723">
    <property type="entry name" value="OS05G0353850 PROTEIN"/>
    <property type="match status" value="1"/>
</dbReference>
<organism evidence="3 4">
    <name type="scientific">Dendrobium catenatum</name>
    <dbReference type="NCBI Taxonomy" id="906689"/>
    <lineage>
        <taxon>Eukaryota</taxon>
        <taxon>Viridiplantae</taxon>
        <taxon>Streptophyta</taxon>
        <taxon>Embryophyta</taxon>
        <taxon>Tracheophyta</taxon>
        <taxon>Spermatophyta</taxon>
        <taxon>Magnoliopsida</taxon>
        <taxon>Liliopsida</taxon>
        <taxon>Asparagales</taxon>
        <taxon>Orchidaceae</taxon>
        <taxon>Epidendroideae</taxon>
        <taxon>Malaxideae</taxon>
        <taxon>Dendrobiinae</taxon>
        <taxon>Dendrobium</taxon>
    </lineage>
</organism>
<evidence type="ECO:0000259" key="2">
    <source>
        <dbReference type="Pfam" id="PF13456"/>
    </source>
</evidence>
<accession>A0A2I0VGY6</accession>
<feature type="signal peptide" evidence="1">
    <location>
        <begin position="1"/>
        <end position="15"/>
    </location>
</feature>
<dbReference type="GO" id="GO:0003676">
    <property type="term" value="F:nucleic acid binding"/>
    <property type="evidence" value="ECO:0007669"/>
    <property type="project" value="InterPro"/>
</dbReference>
<dbReference type="InterPro" id="IPR044730">
    <property type="entry name" value="RNase_H-like_dom_plant"/>
</dbReference>
<dbReference type="CDD" id="cd06222">
    <property type="entry name" value="RNase_H_like"/>
    <property type="match status" value="1"/>
</dbReference>
<dbReference type="InterPro" id="IPR036397">
    <property type="entry name" value="RNaseH_sf"/>
</dbReference>
<protein>
    <submittedName>
        <fullName evidence="3">Ribonuclease H protein</fullName>
    </submittedName>
</protein>
<name>A0A2I0VGY6_9ASPA</name>
<keyword evidence="4" id="KW-1185">Reference proteome</keyword>
<dbReference type="InterPro" id="IPR012337">
    <property type="entry name" value="RNaseH-like_sf"/>
</dbReference>
<feature type="chain" id="PRO_5014125257" evidence="1">
    <location>
        <begin position="16"/>
        <end position="287"/>
    </location>
</feature>
<dbReference type="GO" id="GO:0004523">
    <property type="term" value="F:RNA-DNA hybrid ribonuclease activity"/>
    <property type="evidence" value="ECO:0007669"/>
    <property type="project" value="InterPro"/>
</dbReference>
<dbReference type="SUPFAM" id="SSF53098">
    <property type="entry name" value="Ribonuclease H-like"/>
    <property type="match status" value="1"/>
</dbReference>
<evidence type="ECO:0000256" key="1">
    <source>
        <dbReference type="SAM" id="SignalP"/>
    </source>
</evidence>